<proteinExistence type="predicted"/>
<protein>
    <submittedName>
        <fullName evidence="1">Uncharacterized protein</fullName>
    </submittedName>
</protein>
<gene>
    <name evidence="1" type="ORF">LECACI_7A003489</name>
</gene>
<accession>A0AAI8YWY6</accession>
<comment type="caution">
    <text evidence="1">The sequence shown here is derived from an EMBL/GenBank/DDBJ whole genome shotgun (WGS) entry which is preliminary data.</text>
</comment>
<reference evidence="1" key="1">
    <citation type="submission" date="2023-11" db="EMBL/GenBank/DDBJ databases">
        <authorList>
            <person name="Alioto T."/>
            <person name="Alioto T."/>
            <person name="Gomez Garrido J."/>
        </authorList>
    </citation>
    <scope>NUCLEOTIDE SEQUENCE</scope>
</reference>
<organism evidence="1 2">
    <name type="scientific">Lecanosticta acicola</name>
    <dbReference type="NCBI Taxonomy" id="111012"/>
    <lineage>
        <taxon>Eukaryota</taxon>
        <taxon>Fungi</taxon>
        <taxon>Dikarya</taxon>
        <taxon>Ascomycota</taxon>
        <taxon>Pezizomycotina</taxon>
        <taxon>Dothideomycetes</taxon>
        <taxon>Dothideomycetidae</taxon>
        <taxon>Mycosphaerellales</taxon>
        <taxon>Mycosphaerellaceae</taxon>
        <taxon>Lecanosticta</taxon>
    </lineage>
</organism>
<evidence type="ECO:0000313" key="2">
    <source>
        <dbReference type="Proteomes" id="UP001296104"/>
    </source>
</evidence>
<dbReference type="Proteomes" id="UP001296104">
    <property type="component" value="Unassembled WGS sequence"/>
</dbReference>
<dbReference type="EMBL" id="CAVMBE010000017">
    <property type="protein sequence ID" value="CAK3964622.1"/>
    <property type="molecule type" value="Genomic_DNA"/>
</dbReference>
<keyword evidence="2" id="KW-1185">Reference proteome</keyword>
<name>A0AAI8YWY6_9PEZI</name>
<dbReference type="AlphaFoldDB" id="A0AAI8YWY6"/>
<evidence type="ECO:0000313" key="1">
    <source>
        <dbReference type="EMBL" id="CAK3964622.1"/>
    </source>
</evidence>
<sequence length="338" mass="37524">MITSPQSSYASEYSPWKFVTATAQDSDDVVASELEQTTLNDIAAVNARDFSAESALFQNKAPYWEAERTAALSLKTLTVAEFVASIKKVTEDCPDYHVRAIDSTTSVNKSLRTAEVFANFETTGRWPGVARRNVTTCLDTQKPPGVITLGASGRPFPLLTANCRRAKVVMFLPADKLLNFFHALYARHSRLFCCDWDLDLIQELNKKCGLGELEKKHGRVSRSSDARRRQETLASLSFDPYAIAHTRTQSTKADSRPQNFMEEAKELHNAYNEARSKFNGKSWKRADKDVCGGCGAKQDQIGLGILSENSSNVLIHSIGVLIDTIIVRTVLIAHIFII</sequence>